<keyword evidence="3" id="KW-0677">Repeat</keyword>
<feature type="domain" description="CBS" evidence="12">
    <location>
        <begin position="258"/>
        <end position="326"/>
    </location>
</feature>
<dbReference type="Gene3D" id="3.10.580.10">
    <property type="entry name" value="CBS-domain"/>
    <property type="match status" value="1"/>
</dbReference>
<evidence type="ECO:0000256" key="9">
    <source>
        <dbReference type="PROSITE-ProRule" id="PRU00703"/>
    </source>
</evidence>
<dbReference type="AlphaFoldDB" id="A0A4P6ZUZ4"/>
<keyword evidence="10" id="KW-0472">Membrane</keyword>
<dbReference type="InterPro" id="IPR027417">
    <property type="entry name" value="P-loop_NTPase"/>
</dbReference>
<evidence type="ECO:0000256" key="6">
    <source>
        <dbReference type="ARBA" id="ARBA00023122"/>
    </source>
</evidence>
<dbReference type="PROSITE" id="PS50893">
    <property type="entry name" value="ABC_TRANSPORTER_2"/>
    <property type="match status" value="1"/>
</dbReference>
<dbReference type="InterPro" id="IPR005892">
    <property type="entry name" value="Gly-betaine_transp_ATP-bd"/>
</dbReference>
<feature type="domain" description="ABC transporter" evidence="11">
    <location>
        <begin position="4"/>
        <end position="240"/>
    </location>
</feature>
<dbReference type="PROSITE" id="PS51371">
    <property type="entry name" value="CBS"/>
    <property type="match status" value="1"/>
</dbReference>
<dbReference type="Gene3D" id="3.40.50.300">
    <property type="entry name" value="P-loop containing nucleotide triphosphate hydrolases"/>
    <property type="match status" value="1"/>
</dbReference>
<dbReference type="EC" id="7.6.2.9" evidence="10"/>
<gene>
    <name evidence="13" type="ORF">E2636_03235</name>
</gene>
<dbReference type="SMART" id="SM00382">
    <property type="entry name" value="AAA"/>
    <property type="match status" value="1"/>
</dbReference>
<dbReference type="PANTHER" id="PTHR43117:SF4">
    <property type="entry name" value="OSMOPROTECTANT IMPORT ATP-BINDING PROTEIN OSMV"/>
    <property type="match status" value="1"/>
</dbReference>
<comment type="catalytic activity">
    <reaction evidence="7">
        <text>a quaternary ammonium(out) + ATP + H2O = a quaternary ammonium(in) + ADP + phosphate + H(+)</text>
        <dbReference type="Rhea" id="RHEA:11036"/>
        <dbReference type="ChEBI" id="CHEBI:15377"/>
        <dbReference type="ChEBI" id="CHEBI:15378"/>
        <dbReference type="ChEBI" id="CHEBI:30616"/>
        <dbReference type="ChEBI" id="CHEBI:35267"/>
        <dbReference type="ChEBI" id="CHEBI:43474"/>
        <dbReference type="ChEBI" id="CHEBI:456216"/>
        <dbReference type="EC" id="7.6.2.9"/>
    </reaction>
</comment>
<comment type="similarity">
    <text evidence="1 10">Belongs to the ABC transporter superfamily.</text>
</comment>
<comment type="subcellular location">
    <subcellularLocation>
        <location evidence="10">Cell inner membrane</location>
        <topology evidence="10">Peripheral membrane protein</topology>
    </subcellularLocation>
</comment>
<dbReference type="GO" id="GO:0015418">
    <property type="term" value="F:ABC-type quaternary ammonium compound transporting activity"/>
    <property type="evidence" value="ECO:0007669"/>
    <property type="project" value="UniProtKB-EC"/>
</dbReference>
<dbReference type="EMBL" id="CP038015">
    <property type="protein sequence ID" value="QBP40222.1"/>
    <property type="molecule type" value="Genomic_DNA"/>
</dbReference>
<dbReference type="InterPro" id="IPR003593">
    <property type="entry name" value="AAA+_ATPase"/>
</dbReference>
<dbReference type="OrthoDB" id="9802264at2"/>
<evidence type="ECO:0000256" key="7">
    <source>
        <dbReference type="ARBA" id="ARBA00052482"/>
    </source>
</evidence>
<sequence>MSKIVFKDVMKIYPGNEKNAVNNVNLEVNSGEFIVFLGTSGCGKTTLLKMTNRLYAQTKGQIIIDDTDTRELPVNELRRKIGYVIQQSGLFPHMTVEKNIAVVPDMLGWDKKKIAQRIEELLELVHLDPKVYRSRYPRQLSGGEQQRIGLARALAADPPIMLMDEPFGAIDAITRTKLQDELIHIQKKLHKTILFVTHDVDEALRLADKIVIMKDGDIVQFDTPLNIIAKPKNDFVRDLIGGDDIIRQISLINISDAMQKVTETITVDSTLTISDTSDLKSALAAMLKSRTEQLYVVDERTQVIGIINFAQIQALLSPNKKEKHALEVH</sequence>
<evidence type="ECO:0000256" key="4">
    <source>
        <dbReference type="ARBA" id="ARBA00022741"/>
    </source>
</evidence>
<evidence type="ECO:0000259" key="12">
    <source>
        <dbReference type="PROSITE" id="PS51371"/>
    </source>
</evidence>
<evidence type="ECO:0000313" key="13">
    <source>
        <dbReference type="EMBL" id="QBP40222.1"/>
    </source>
</evidence>
<dbReference type="RefSeq" id="WP_134208960.1">
    <property type="nucleotide sequence ID" value="NZ_CP038015.1"/>
</dbReference>
<comment type="subunit">
    <text evidence="10">The complex is probably composed of two ATP-binding proteins, two transmembrane proteins and a solute-binding protein.</text>
</comment>
<dbReference type="InterPro" id="IPR046342">
    <property type="entry name" value="CBS_dom_sf"/>
</dbReference>
<evidence type="ECO:0000259" key="11">
    <source>
        <dbReference type="PROSITE" id="PS50893"/>
    </source>
</evidence>
<dbReference type="FunFam" id="3.40.50.300:FF:000425">
    <property type="entry name" value="Probable ABC transporter, ATP-binding subunit"/>
    <property type="match status" value="1"/>
</dbReference>
<name>A0A4P6ZUZ4_9BACL</name>
<dbReference type="Pfam" id="PF00005">
    <property type="entry name" value="ABC_tran"/>
    <property type="match status" value="1"/>
</dbReference>
<dbReference type="Proteomes" id="UP000294292">
    <property type="component" value="Chromosome"/>
</dbReference>
<keyword evidence="10" id="KW-0997">Cell inner membrane</keyword>
<dbReference type="SUPFAM" id="SSF54631">
    <property type="entry name" value="CBS-domain pair"/>
    <property type="match status" value="1"/>
</dbReference>
<keyword evidence="10" id="KW-1003">Cell membrane</keyword>
<organism evidence="13 14">
    <name type="scientific">Paenisporosarcina antarctica</name>
    <dbReference type="NCBI Taxonomy" id="417367"/>
    <lineage>
        <taxon>Bacteria</taxon>
        <taxon>Bacillati</taxon>
        <taxon>Bacillota</taxon>
        <taxon>Bacilli</taxon>
        <taxon>Bacillales</taxon>
        <taxon>Caryophanaceae</taxon>
        <taxon>Paenisporosarcina</taxon>
    </lineage>
</organism>
<keyword evidence="14" id="KW-1185">Reference proteome</keyword>
<evidence type="ECO:0000256" key="3">
    <source>
        <dbReference type="ARBA" id="ARBA00022737"/>
    </source>
</evidence>
<evidence type="ECO:0000256" key="1">
    <source>
        <dbReference type="ARBA" id="ARBA00005417"/>
    </source>
</evidence>
<dbReference type="SUPFAM" id="SSF52540">
    <property type="entry name" value="P-loop containing nucleoside triphosphate hydrolases"/>
    <property type="match status" value="1"/>
</dbReference>
<proteinExistence type="inferred from homology"/>
<keyword evidence="4 10" id="KW-0547">Nucleotide-binding</keyword>
<dbReference type="InterPro" id="IPR017871">
    <property type="entry name" value="ABC_transporter-like_CS"/>
</dbReference>
<keyword evidence="2 10" id="KW-0813">Transport</keyword>
<evidence type="ECO:0000256" key="2">
    <source>
        <dbReference type="ARBA" id="ARBA00022448"/>
    </source>
</evidence>
<dbReference type="GO" id="GO:0016887">
    <property type="term" value="F:ATP hydrolysis activity"/>
    <property type="evidence" value="ECO:0007669"/>
    <property type="project" value="UniProtKB-UniRule"/>
</dbReference>
<dbReference type="InterPro" id="IPR000644">
    <property type="entry name" value="CBS_dom"/>
</dbReference>
<reference evidence="13 14" key="1">
    <citation type="submission" date="2019-03" db="EMBL/GenBank/DDBJ databases">
        <title>Complete genome sequence of Paenisporosarcina antarctica CGMCC 1.6503T.</title>
        <authorList>
            <person name="Rong J.-C."/>
            <person name="Chi N.-Y."/>
            <person name="Zhang Q.-F."/>
        </authorList>
    </citation>
    <scope>NUCLEOTIDE SEQUENCE [LARGE SCALE GENOMIC DNA]</scope>
    <source>
        <strain evidence="13 14">CGMCC 1.6503</strain>
    </source>
</reference>
<keyword evidence="5 10" id="KW-0067">ATP-binding</keyword>
<dbReference type="GO" id="GO:0006865">
    <property type="term" value="P:amino acid transport"/>
    <property type="evidence" value="ECO:0007669"/>
    <property type="project" value="UniProtKB-UniRule"/>
</dbReference>
<dbReference type="KEGG" id="panc:E2636_03235"/>
<evidence type="ECO:0000256" key="5">
    <source>
        <dbReference type="ARBA" id="ARBA00022840"/>
    </source>
</evidence>
<protein>
    <recommendedName>
        <fullName evidence="10">Quaternary amine transport ATP-binding protein</fullName>
        <ecNumber evidence="10">7.6.2.9</ecNumber>
    </recommendedName>
</protein>
<dbReference type="GO" id="GO:0031460">
    <property type="term" value="P:glycine betaine transport"/>
    <property type="evidence" value="ECO:0007669"/>
    <property type="project" value="InterPro"/>
</dbReference>
<comment type="subunit">
    <text evidence="8">The complex is composed of two ATP-binding proteins (OpuCA), two transmembrane proteins (OpuCB and OpuCD) and a solute-binding protein (OpuCC).</text>
</comment>
<dbReference type="GO" id="GO:0005524">
    <property type="term" value="F:ATP binding"/>
    <property type="evidence" value="ECO:0007669"/>
    <property type="project" value="UniProtKB-UniRule"/>
</dbReference>
<accession>A0A4P6ZUZ4</accession>
<keyword evidence="6 9" id="KW-0129">CBS domain</keyword>
<dbReference type="InterPro" id="IPR003439">
    <property type="entry name" value="ABC_transporter-like_ATP-bd"/>
</dbReference>
<dbReference type="NCBIfam" id="TIGR01186">
    <property type="entry name" value="proV"/>
    <property type="match status" value="1"/>
</dbReference>
<dbReference type="PANTHER" id="PTHR43117">
    <property type="entry name" value="OSMOPROTECTANT IMPORT ATP-BINDING PROTEIN OSMV"/>
    <property type="match status" value="1"/>
</dbReference>
<evidence type="ECO:0000256" key="8">
    <source>
        <dbReference type="ARBA" id="ARBA00063934"/>
    </source>
</evidence>
<evidence type="ECO:0000313" key="14">
    <source>
        <dbReference type="Proteomes" id="UP000294292"/>
    </source>
</evidence>
<evidence type="ECO:0000256" key="10">
    <source>
        <dbReference type="RuleBase" id="RU369116"/>
    </source>
</evidence>
<dbReference type="GO" id="GO:0005886">
    <property type="term" value="C:plasma membrane"/>
    <property type="evidence" value="ECO:0007669"/>
    <property type="project" value="UniProtKB-SubCell"/>
</dbReference>
<dbReference type="PROSITE" id="PS00211">
    <property type="entry name" value="ABC_TRANSPORTER_1"/>
    <property type="match status" value="1"/>
</dbReference>